<keyword evidence="2" id="KW-1185">Reference proteome</keyword>
<gene>
    <name evidence="1" type="ORF">SAMN05216456_1907</name>
</gene>
<reference evidence="1 2" key="1">
    <citation type="submission" date="2016-10" db="EMBL/GenBank/DDBJ databases">
        <authorList>
            <person name="de Groot N.N."/>
        </authorList>
    </citation>
    <scope>NUCLEOTIDE SEQUENCE [LARGE SCALE GENOMIC DNA]</scope>
    <source>
        <strain evidence="1 2">IPL20</strain>
    </source>
</reference>
<dbReference type="RefSeq" id="WP_092423602.1">
    <property type="nucleotide sequence ID" value="NZ_FPCK01000001.1"/>
</dbReference>
<dbReference type="OrthoDB" id="8245380at2"/>
<proteinExistence type="predicted"/>
<evidence type="ECO:0000313" key="1">
    <source>
        <dbReference type="EMBL" id="SFV33167.1"/>
    </source>
</evidence>
<dbReference type="EMBL" id="FPCK01000001">
    <property type="protein sequence ID" value="SFV33167.1"/>
    <property type="molecule type" value="Genomic_DNA"/>
</dbReference>
<sequence>MSRIYAAGAAMGWTVAEVKRTSMWEFWAAWHGYVNANSPKEGNKLSESEKDYIWERLQEVDGSGGDLVTQTYLWDGAFIPQGKVSFRL</sequence>
<dbReference type="Proteomes" id="UP000199074">
    <property type="component" value="Unassembled WGS sequence"/>
</dbReference>
<evidence type="ECO:0000313" key="2">
    <source>
        <dbReference type="Proteomes" id="UP000199074"/>
    </source>
</evidence>
<dbReference type="AlphaFoldDB" id="A0A1I7NEQ8"/>
<protein>
    <submittedName>
        <fullName evidence="1">Uncharacterized protein</fullName>
    </submittedName>
</protein>
<organism evidence="1 2">
    <name type="scientific">Devosia crocina</name>
    <dbReference type="NCBI Taxonomy" id="429728"/>
    <lineage>
        <taxon>Bacteria</taxon>
        <taxon>Pseudomonadati</taxon>
        <taxon>Pseudomonadota</taxon>
        <taxon>Alphaproteobacteria</taxon>
        <taxon>Hyphomicrobiales</taxon>
        <taxon>Devosiaceae</taxon>
        <taxon>Devosia</taxon>
    </lineage>
</organism>
<name>A0A1I7NEQ8_9HYPH</name>
<dbReference type="STRING" id="429728.SAMN05216456_1907"/>
<accession>A0A1I7NEQ8</accession>